<evidence type="ECO:0000256" key="3">
    <source>
        <dbReference type="ARBA" id="ARBA00023284"/>
    </source>
</evidence>
<accession>A0A0K1RBI4</accession>
<dbReference type="CDD" id="cd02956">
    <property type="entry name" value="ybbN"/>
    <property type="match status" value="1"/>
</dbReference>
<name>A0A0K1RBI4_9CORY</name>
<evidence type="ECO:0000259" key="5">
    <source>
        <dbReference type="PROSITE" id="PS51352"/>
    </source>
</evidence>
<reference evidence="6 7" key="1">
    <citation type="submission" date="2015-08" db="EMBL/GenBank/DDBJ databases">
        <authorList>
            <person name="Babu N.S."/>
            <person name="Beckwith C.J."/>
            <person name="Beseler K.G."/>
            <person name="Brison A."/>
            <person name="Carone J.V."/>
            <person name="Caskin T.P."/>
            <person name="Diamond M."/>
            <person name="Durham M.E."/>
            <person name="Foxe J.M."/>
            <person name="Go M."/>
            <person name="Henderson B.A."/>
            <person name="Jones I.B."/>
            <person name="McGettigan J.A."/>
            <person name="Micheletti S.J."/>
            <person name="Nasrallah M.E."/>
            <person name="Ortiz D."/>
            <person name="Piller C.R."/>
            <person name="Privatt S.R."/>
            <person name="Schneider S.L."/>
            <person name="Sharp S."/>
            <person name="Smith T.C."/>
            <person name="Stanton J.D."/>
            <person name="Ullery H.E."/>
            <person name="Wilson R.J."/>
            <person name="Serrano M.G."/>
            <person name="Buck G."/>
            <person name="Lee V."/>
            <person name="Wang Y."/>
            <person name="Carvalho R."/>
            <person name="Voegtly L."/>
            <person name="Shi R."/>
            <person name="Duckworth R."/>
            <person name="Johnson A."/>
            <person name="Loviza R."/>
            <person name="Walstead R."/>
            <person name="Shah Z."/>
            <person name="Kiflezghi M."/>
            <person name="Wade K."/>
            <person name="Ball S.L."/>
            <person name="Bradley K.W."/>
            <person name="Asai D.J."/>
            <person name="Bowman C.A."/>
            <person name="Russell D.A."/>
            <person name="Pope W.H."/>
            <person name="Jacobs-Sera D."/>
            <person name="Hendrix R.W."/>
            <person name="Hatfull G.F."/>
        </authorList>
    </citation>
    <scope>NUCLEOTIDE SEQUENCE [LARGE SCALE GENOMIC DNA]</scope>
    <source>
        <strain evidence="6 7">PUDD_83A45</strain>
    </source>
</reference>
<sequence>MTQPQFTGGAVDLAALAQQAEARKELAESTFEPFIEVTERDVEAKAFERSTQIPVVLMVGTARSPESEQLKATLENLAAGQREFLVAYVNADAHPQLAQALGVRALPTVVALAAGRPVTSFEGNQPAEQLTQWLQALVQNIGPQLSGLSDEADSTEEADPRLAQAEAAVQAGDYDAAIAVYDEMLAQDPANAEIKQAKATVAVLKRFNPQARTSDPIADAAADPTDMAKQLDAADAEVLAGNPEAAFERLLAHVKTSPEAKDRLLELLLLFDANDPLIKRTRTNLASALF</sequence>
<evidence type="ECO:0000256" key="1">
    <source>
        <dbReference type="ARBA" id="ARBA00003318"/>
    </source>
</evidence>
<dbReference type="GO" id="GO:0005737">
    <property type="term" value="C:cytoplasm"/>
    <property type="evidence" value="ECO:0007669"/>
    <property type="project" value="TreeGrafter"/>
</dbReference>
<dbReference type="Proteomes" id="UP000060016">
    <property type="component" value="Chromosome"/>
</dbReference>
<evidence type="ECO:0000313" key="7">
    <source>
        <dbReference type="Proteomes" id="UP000060016"/>
    </source>
</evidence>
<dbReference type="Pfam" id="PF14561">
    <property type="entry name" value="TPR_20"/>
    <property type="match status" value="1"/>
</dbReference>
<dbReference type="Pfam" id="PF00085">
    <property type="entry name" value="Thioredoxin"/>
    <property type="match status" value="1"/>
</dbReference>
<dbReference type="STRING" id="156976.AK829_04530"/>
<dbReference type="SUPFAM" id="SSF52833">
    <property type="entry name" value="Thioredoxin-like"/>
    <property type="match status" value="1"/>
</dbReference>
<dbReference type="PROSITE" id="PS50005">
    <property type="entry name" value="TPR"/>
    <property type="match status" value="1"/>
</dbReference>
<proteinExistence type="inferred from homology"/>
<keyword evidence="7" id="KW-1185">Reference proteome</keyword>
<keyword evidence="4" id="KW-0802">TPR repeat</keyword>
<protein>
    <submittedName>
        <fullName evidence="6">Thioredoxin</fullName>
    </submittedName>
</protein>
<dbReference type="InterPro" id="IPR019734">
    <property type="entry name" value="TPR_rpt"/>
</dbReference>
<evidence type="ECO:0000256" key="4">
    <source>
        <dbReference type="PROSITE-ProRule" id="PRU00339"/>
    </source>
</evidence>
<comment type="function">
    <text evidence="1">Participates in various redox reactions through the reversible oxidation of its active center dithiol to a disulfide and catalyzes dithiol-disulfide exchange reactions.</text>
</comment>
<dbReference type="PATRIC" id="fig|156976.3.peg.898"/>
<dbReference type="KEGG" id="crie:AK829_04530"/>
<keyword evidence="3" id="KW-0676">Redox-active center</keyword>
<feature type="repeat" description="TPR" evidence="4">
    <location>
        <begin position="158"/>
        <end position="191"/>
    </location>
</feature>
<dbReference type="InterPro" id="IPR011990">
    <property type="entry name" value="TPR-like_helical_dom_sf"/>
</dbReference>
<evidence type="ECO:0000256" key="2">
    <source>
        <dbReference type="ARBA" id="ARBA00008987"/>
    </source>
</evidence>
<dbReference type="RefSeq" id="WP_052204653.1">
    <property type="nucleotide sequence ID" value="NZ_CP012342.1"/>
</dbReference>
<dbReference type="EMBL" id="CP012342">
    <property type="protein sequence ID" value="AKV58561.1"/>
    <property type="molecule type" value="Genomic_DNA"/>
</dbReference>
<dbReference type="PANTHER" id="PTHR45663">
    <property type="entry name" value="GEO12009P1"/>
    <property type="match status" value="1"/>
</dbReference>
<feature type="domain" description="Thioredoxin" evidence="5">
    <location>
        <begin position="28"/>
        <end position="139"/>
    </location>
</feature>
<dbReference type="GO" id="GO:0006950">
    <property type="term" value="P:response to stress"/>
    <property type="evidence" value="ECO:0007669"/>
    <property type="project" value="UniProtKB-ARBA"/>
</dbReference>
<dbReference type="Gene3D" id="3.40.30.10">
    <property type="entry name" value="Glutaredoxin"/>
    <property type="match status" value="1"/>
</dbReference>
<organism evidence="6 7">
    <name type="scientific">Corynebacterium riegelii</name>
    <dbReference type="NCBI Taxonomy" id="156976"/>
    <lineage>
        <taxon>Bacteria</taxon>
        <taxon>Bacillati</taxon>
        <taxon>Actinomycetota</taxon>
        <taxon>Actinomycetes</taxon>
        <taxon>Mycobacteriales</taxon>
        <taxon>Corynebacteriaceae</taxon>
        <taxon>Corynebacterium</taxon>
    </lineage>
</organism>
<dbReference type="Gene3D" id="1.25.40.10">
    <property type="entry name" value="Tetratricopeptide repeat domain"/>
    <property type="match status" value="2"/>
</dbReference>
<gene>
    <name evidence="6" type="ORF">AK829_04530</name>
</gene>
<evidence type="ECO:0000313" key="6">
    <source>
        <dbReference type="EMBL" id="AKV58561.1"/>
    </source>
</evidence>
<dbReference type="PROSITE" id="PS51352">
    <property type="entry name" value="THIOREDOXIN_2"/>
    <property type="match status" value="1"/>
</dbReference>
<dbReference type="InterPro" id="IPR036249">
    <property type="entry name" value="Thioredoxin-like_sf"/>
</dbReference>
<comment type="similarity">
    <text evidence="2">Belongs to the thioredoxin family.</text>
</comment>
<dbReference type="PANTHER" id="PTHR45663:SF11">
    <property type="entry name" value="GEO12009P1"/>
    <property type="match status" value="1"/>
</dbReference>
<dbReference type="SUPFAM" id="SSF48452">
    <property type="entry name" value="TPR-like"/>
    <property type="match status" value="1"/>
</dbReference>
<dbReference type="InterPro" id="IPR013766">
    <property type="entry name" value="Thioredoxin_domain"/>
</dbReference>
<dbReference type="AlphaFoldDB" id="A0A0K1RBI4"/>
<dbReference type="Pfam" id="PF13428">
    <property type="entry name" value="TPR_14"/>
    <property type="match status" value="1"/>
</dbReference>
<dbReference type="GO" id="GO:0015035">
    <property type="term" value="F:protein-disulfide reductase activity"/>
    <property type="evidence" value="ECO:0007669"/>
    <property type="project" value="TreeGrafter"/>
</dbReference>